<evidence type="ECO:0000256" key="1">
    <source>
        <dbReference type="ARBA" id="ARBA00008226"/>
    </source>
</evidence>
<dbReference type="NCBIfam" id="TIGR00389">
    <property type="entry name" value="glyS_dimeric"/>
    <property type="match status" value="1"/>
</dbReference>
<evidence type="ECO:0000256" key="8">
    <source>
        <dbReference type="ARBA" id="ARBA00023146"/>
    </source>
</evidence>
<reference evidence="10 11" key="1">
    <citation type="journal article" date="2016" name="Nat. Commun.">
        <title>Thousands of microbial genomes shed light on interconnected biogeochemical processes in an aquifer system.</title>
        <authorList>
            <person name="Anantharaman K."/>
            <person name="Brown C.T."/>
            <person name="Hug L.A."/>
            <person name="Sharon I."/>
            <person name="Castelle C.J."/>
            <person name="Probst A.J."/>
            <person name="Thomas B.C."/>
            <person name="Singh A."/>
            <person name="Wilkins M.J."/>
            <person name="Karaoz U."/>
            <person name="Brodie E.L."/>
            <person name="Williams K.H."/>
            <person name="Hubbard S.S."/>
            <person name="Banfield J.F."/>
        </authorList>
    </citation>
    <scope>NUCLEOTIDE SEQUENCE [LARGE SCALE GENOMIC DNA]</scope>
</reference>
<dbReference type="PROSITE" id="PS50862">
    <property type="entry name" value="AA_TRNA_LIGASE_II"/>
    <property type="match status" value="1"/>
</dbReference>
<dbReference type="GO" id="GO:0005737">
    <property type="term" value="C:cytoplasm"/>
    <property type="evidence" value="ECO:0007669"/>
    <property type="project" value="InterPro"/>
</dbReference>
<dbReference type="PRINTS" id="PR01043">
    <property type="entry name" value="TRNASYNTHGLY"/>
</dbReference>
<dbReference type="InterPro" id="IPR027031">
    <property type="entry name" value="Gly-tRNA_synthase/POLG2"/>
</dbReference>
<evidence type="ECO:0000256" key="7">
    <source>
        <dbReference type="ARBA" id="ARBA00022917"/>
    </source>
</evidence>
<dbReference type="EMBL" id="MFEK01000014">
    <property type="protein sequence ID" value="OGE78227.1"/>
    <property type="molecule type" value="Genomic_DNA"/>
</dbReference>
<dbReference type="InterPro" id="IPR002314">
    <property type="entry name" value="aa-tRNA-synt_IIb"/>
</dbReference>
<comment type="caution">
    <text evidence="10">The sequence shown here is derived from an EMBL/GenBank/DDBJ whole genome shotgun (WGS) entry which is preliminary data.</text>
</comment>
<dbReference type="SUPFAM" id="SSF55681">
    <property type="entry name" value="Class II aaRS and biotin synthetases"/>
    <property type="match status" value="1"/>
</dbReference>
<dbReference type="InterPro" id="IPR033731">
    <property type="entry name" value="GlyRS-like_core"/>
</dbReference>
<name>A0A1F5NKJ8_9BACT</name>
<gene>
    <name evidence="10" type="ORF">A2751_03665</name>
</gene>
<evidence type="ECO:0000259" key="9">
    <source>
        <dbReference type="PROSITE" id="PS50862"/>
    </source>
</evidence>
<evidence type="ECO:0000256" key="6">
    <source>
        <dbReference type="ARBA" id="ARBA00022840"/>
    </source>
</evidence>
<dbReference type="CDD" id="cd00858">
    <property type="entry name" value="GlyRS_anticodon"/>
    <property type="match status" value="1"/>
</dbReference>
<dbReference type="Pfam" id="PF03129">
    <property type="entry name" value="HGTP_anticodon"/>
    <property type="match status" value="1"/>
</dbReference>
<dbReference type="FunFam" id="3.40.50.800:FF:000002">
    <property type="entry name" value="Glycine--tRNA ligase"/>
    <property type="match status" value="1"/>
</dbReference>
<dbReference type="GO" id="GO:1990742">
    <property type="term" value="C:microvesicle"/>
    <property type="evidence" value="ECO:0007669"/>
    <property type="project" value="UniProtKB-ARBA"/>
</dbReference>
<keyword evidence="6" id="KW-0067">ATP-binding</keyword>
<dbReference type="InterPro" id="IPR045864">
    <property type="entry name" value="aa-tRNA-synth_II/BPL/LPL"/>
</dbReference>
<proteinExistence type="inferred from homology"/>
<dbReference type="GO" id="GO:0070062">
    <property type="term" value="C:extracellular exosome"/>
    <property type="evidence" value="ECO:0007669"/>
    <property type="project" value="UniProtKB-ARBA"/>
</dbReference>
<feature type="domain" description="Aminoacyl-transfer RNA synthetases class-II family profile" evidence="9">
    <location>
        <begin position="6"/>
        <end position="349"/>
    </location>
</feature>
<dbReference type="NCBIfam" id="NF003211">
    <property type="entry name" value="PRK04173.1"/>
    <property type="match status" value="1"/>
</dbReference>
<dbReference type="GO" id="GO:0015966">
    <property type="term" value="P:diadenosine tetraphosphate biosynthetic process"/>
    <property type="evidence" value="ECO:0007669"/>
    <property type="project" value="UniProtKB-ARBA"/>
</dbReference>
<protein>
    <recommendedName>
        <fullName evidence="2">glycine--tRNA ligase</fullName>
        <ecNumber evidence="2">6.1.1.14</ecNumber>
    </recommendedName>
</protein>
<dbReference type="Gene3D" id="3.40.50.800">
    <property type="entry name" value="Anticodon-binding domain"/>
    <property type="match status" value="1"/>
</dbReference>
<evidence type="ECO:0000256" key="3">
    <source>
        <dbReference type="ARBA" id="ARBA00022490"/>
    </source>
</evidence>
<keyword evidence="5" id="KW-0547">Nucleotide-binding</keyword>
<comment type="similarity">
    <text evidence="1">Belongs to the class-II aminoacyl-tRNA synthetase family.</text>
</comment>
<dbReference type="SUPFAM" id="SSF52954">
    <property type="entry name" value="Class II aaRS ABD-related"/>
    <property type="match status" value="1"/>
</dbReference>
<accession>A0A1F5NKJ8</accession>
<dbReference type="PANTHER" id="PTHR10745:SF8">
    <property type="entry name" value="DNA POLYMERASE SUBUNIT GAMMA-2, MITOCHONDRIAL"/>
    <property type="match status" value="1"/>
</dbReference>
<dbReference type="Pfam" id="PF00587">
    <property type="entry name" value="tRNA-synt_2b"/>
    <property type="match status" value="1"/>
</dbReference>
<evidence type="ECO:0000313" key="11">
    <source>
        <dbReference type="Proteomes" id="UP000176864"/>
    </source>
</evidence>
<dbReference type="PANTHER" id="PTHR10745">
    <property type="entry name" value="GLYCYL-TRNA SYNTHETASE/DNA POLYMERASE SUBUNIT GAMMA-2"/>
    <property type="match status" value="1"/>
</dbReference>
<organism evidence="10 11">
    <name type="scientific">Candidatus Doudnabacteria bacterium RIFCSPHIGHO2_01_FULL_46_14</name>
    <dbReference type="NCBI Taxonomy" id="1817824"/>
    <lineage>
        <taxon>Bacteria</taxon>
        <taxon>Candidatus Doudnaibacteriota</taxon>
    </lineage>
</organism>
<dbReference type="AlphaFoldDB" id="A0A1F5NKJ8"/>
<dbReference type="Proteomes" id="UP000176864">
    <property type="component" value="Unassembled WGS sequence"/>
</dbReference>
<dbReference type="InterPro" id="IPR006195">
    <property type="entry name" value="aa-tRNA-synth_II"/>
</dbReference>
<evidence type="ECO:0000313" key="10">
    <source>
        <dbReference type="EMBL" id="OGE78227.1"/>
    </source>
</evidence>
<evidence type="ECO:0000256" key="2">
    <source>
        <dbReference type="ARBA" id="ARBA00012829"/>
    </source>
</evidence>
<keyword evidence="8" id="KW-0030">Aminoacyl-tRNA synthetase</keyword>
<dbReference type="GO" id="GO:0004820">
    <property type="term" value="F:glycine-tRNA ligase activity"/>
    <property type="evidence" value="ECO:0007669"/>
    <property type="project" value="UniProtKB-EC"/>
</dbReference>
<dbReference type="InterPro" id="IPR002315">
    <property type="entry name" value="tRNA-synt_gly"/>
</dbReference>
<keyword evidence="4 10" id="KW-0436">Ligase</keyword>
<keyword evidence="7" id="KW-0648">Protein biosynthesis</keyword>
<sequence>MNTTLEKVVNLCKRRGIIFPGSEIYGGLANSYDFGPLGTELKNNIKKLWWKMFVQERNDVVGLDAAIIMNSKVWDASGHVSGFNDLLVECKFCHSRFRPDVLDKSGAVSPHSKLKNGLICPNCNTVREFSQPIKFNTMFRTNLGPVESSENAVYLRPETAQAMFVDFNTIAETSRKKIPFGIAQIGKAFRNEITPGNFIFRTREFELMEIEYFVQEKDWKKYFEHWLAEMKKWITAVGINSKLVEYVEVPDSERAHYSKRTIDVEFKYPFGQKELYGLAYRTDFDLKAHGIEYRDPVSGEKFVPHVIEPALGVERTVLAVLLSCFEEVRGGRTKTTESVKEHEIVLRLPKEIAPIKVAILPLSKKENLTGMAEDIRKTLSKRWVVDYDETGSIGKRYRRQDEIGTPYCLTVDFDSLEDKKVTVRDRDTMEQERVAVNELTFYFASKLN</sequence>
<evidence type="ECO:0000256" key="4">
    <source>
        <dbReference type="ARBA" id="ARBA00022598"/>
    </source>
</evidence>
<dbReference type="InterPro" id="IPR036621">
    <property type="entry name" value="Anticodon-bd_dom_sf"/>
</dbReference>
<dbReference type="CDD" id="cd00774">
    <property type="entry name" value="GlyRS-like_core"/>
    <property type="match status" value="1"/>
</dbReference>
<dbReference type="InterPro" id="IPR004154">
    <property type="entry name" value="Anticodon-bd"/>
</dbReference>
<dbReference type="STRING" id="1817824.A2751_03665"/>
<keyword evidence="3" id="KW-0963">Cytoplasm</keyword>
<dbReference type="GO" id="GO:0005524">
    <property type="term" value="F:ATP binding"/>
    <property type="evidence" value="ECO:0007669"/>
    <property type="project" value="UniProtKB-KW"/>
</dbReference>
<dbReference type="EC" id="6.1.1.14" evidence="2"/>
<evidence type="ECO:0000256" key="5">
    <source>
        <dbReference type="ARBA" id="ARBA00022741"/>
    </source>
</evidence>
<dbReference type="GO" id="GO:0004081">
    <property type="term" value="F:bis(5'-nucleosyl)-tetraphosphatase (asymmetrical) activity"/>
    <property type="evidence" value="ECO:0007669"/>
    <property type="project" value="UniProtKB-ARBA"/>
</dbReference>
<dbReference type="Gene3D" id="3.30.930.10">
    <property type="entry name" value="Bira Bifunctional Protein, Domain 2"/>
    <property type="match status" value="1"/>
</dbReference>
<dbReference type="GO" id="GO:0006426">
    <property type="term" value="P:glycyl-tRNA aminoacylation"/>
    <property type="evidence" value="ECO:0007669"/>
    <property type="project" value="InterPro"/>
</dbReference>